<dbReference type="CDD" id="cd12087">
    <property type="entry name" value="TM_EGFR-like"/>
    <property type="match status" value="1"/>
</dbReference>
<keyword evidence="2" id="KW-0472">Membrane</keyword>
<protein>
    <submittedName>
        <fullName evidence="4">Uncharacterized protein</fullName>
    </submittedName>
</protein>
<dbReference type="OrthoDB" id="3557178at2759"/>
<name>A0A9W8XZY7_9PLEO</name>
<keyword evidence="5" id="KW-1185">Reference proteome</keyword>
<feature type="signal peptide" evidence="3">
    <location>
        <begin position="1"/>
        <end position="21"/>
    </location>
</feature>
<gene>
    <name evidence="4" type="ORF">N0V83_009618</name>
</gene>
<keyword evidence="2" id="KW-0812">Transmembrane</keyword>
<evidence type="ECO:0000313" key="5">
    <source>
        <dbReference type="Proteomes" id="UP001140560"/>
    </source>
</evidence>
<evidence type="ECO:0000313" key="4">
    <source>
        <dbReference type="EMBL" id="KAJ4364163.1"/>
    </source>
</evidence>
<feature type="region of interest" description="Disordered" evidence="1">
    <location>
        <begin position="190"/>
        <end position="275"/>
    </location>
</feature>
<dbReference type="Proteomes" id="UP001140560">
    <property type="component" value="Unassembled WGS sequence"/>
</dbReference>
<dbReference type="AlphaFoldDB" id="A0A9W8XZY7"/>
<accession>A0A9W8XZY7</accession>
<evidence type="ECO:0000256" key="3">
    <source>
        <dbReference type="SAM" id="SignalP"/>
    </source>
</evidence>
<comment type="caution">
    <text evidence="4">The sequence shown here is derived from an EMBL/GenBank/DDBJ whole genome shotgun (WGS) entry which is preliminary data.</text>
</comment>
<sequence>MSGRLPLSVVSALALGGFANALVPADPTITAAAVLPKRQNDAQFIGWLQLSGSWYSETCNAGLTCTDNYDNSKYSICNTAFIFENQNDSNPKTDIVCGEKAVNWSYYRSVPASATQVISSAIPTSIPQVVSTADTAPDATSTAAAKNKTKTKSKSKAWIAGAVIGPLVGLALIALGVFFFLRKKKANKATAPQTGGAAMAQTDPSVPPAGVGGYTDAKPQFGAQQQPYGQADPYANQGAYASQQGYQQGPTSPAPQYAAPTQYNAPGSPPPQQAYQQDVKYGYAGVPAGEAAELGGGNSRDIAPAGAPTGPSGTGGVPGQQVQAAELGGGESTQQHHLGHQQQGQYPGGAELPGNTSTNH</sequence>
<feature type="transmembrane region" description="Helical" evidence="2">
    <location>
        <begin position="157"/>
        <end position="181"/>
    </location>
</feature>
<evidence type="ECO:0000256" key="1">
    <source>
        <dbReference type="SAM" id="MobiDB-lite"/>
    </source>
</evidence>
<feature type="region of interest" description="Disordered" evidence="1">
    <location>
        <begin position="288"/>
        <end position="360"/>
    </location>
</feature>
<organism evidence="4 5">
    <name type="scientific">Neocucurbitaria cava</name>
    <dbReference type="NCBI Taxonomy" id="798079"/>
    <lineage>
        <taxon>Eukaryota</taxon>
        <taxon>Fungi</taxon>
        <taxon>Dikarya</taxon>
        <taxon>Ascomycota</taxon>
        <taxon>Pezizomycotina</taxon>
        <taxon>Dothideomycetes</taxon>
        <taxon>Pleosporomycetidae</taxon>
        <taxon>Pleosporales</taxon>
        <taxon>Pleosporineae</taxon>
        <taxon>Cucurbitariaceae</taxon>
        <taxon>Neocucurbitaria</taxon>
    </lineage>
</organism>
<evidence type="ECO:0000256" key="2">
    <source>
        <dbReference type="SAM" id="Phobius"/>
    </source>
</evidence>
<keyword evidence="2" id="KW-1133">Transmembrane helix</keyword>
<feature type="compositionally biased region" description="Low complexity" evidence="1">
    <location>
        <begin position="340"/>
        <end position="349"/>
    </location>
</feature>
<feature type="chain" id="PRO_5040728772" evidence="3">
    <location>
        <begin position="22"/>
        <end position="360"/>
    </location>
</feature>
<proteinExistence type="predicted"/>
<dbReference type="EMBL" id="JAPEUY010000018">
    <property type="protein sequence ID" value="KAJ4364163.1"/>
    <property type="molecule type" value="Genomic_DNA"/>
</dbReference>
<feature type="compositionally biased region" description="Low complexity" evidence="1">
    <location>
        <begin position="234"/>
        <end position="249"/>
    </location>
</feature>
<reference evidence="4" key="1">
    <citation type="submission" date="2022-10" db="EMBL/GenBank/DDBJ databases">
        <title>Tapping the CABI collections for fungal endophytes: first genome assemblies for Collariella, Neodidymelliopsis, Ascochyta clinopodiicola, Didymella pomorum, Didymosphaeria variabile, Neocosmospora piperis and Neocucurbitaria cava.</title>
        <authorList>
            <person name="Hill R."/>
        </authorList>
    </citation>
    <scope>NUCLEOTIDE SEQUENCE</scope>
    <source>
        <strain evidence="4">IMI 356814</strain>
    </source>
</reference>
<keyword evidence="3" id="KW-0732">Signal</keyword>